<dbReference type="InterPro" id="IPR046373">
    <property type="entry name" value="Acyl-CoA_Oxase/DH_mid-dom_sf"/>
</dbReference>
<evidence type="ECO:0000313" key="3">
    <source>
        <dbReference type="EMBL" id="NIJ59642.1"/>
    </source>
</evidence>
<sequence length="405" mass="43843">MTAVQRIPAESLDVLPDLQPVFDEIAATSSERDSERIHPLDVLEKLRAVRFGASRFPAAEGGRGASWRETLDALVRLAEADSSVAHVFRNHLFVSERFLTGREEGYNPEWRKAVLRGELIGLATTELDRKQTGGRGDLKTVLTPDGDGFRLNGTKFYSTGTLYAEWTLVRATGPGDEDVSIIIPTGREGVERIDDWDGIGQKVTGSGTTNFHDVRVEADEIIRDARPFVQPFSSTIAQTVVTAVNAGILRAVLRDAKALLLGRTRNFYYAPASVAADDPLLQQTIGRISGDAFAAELAILAVGDTLDAFADARDGGADEETLADLAHEASIAAAKAKIVIDEFVLRSANAAFEVGGATAATLRKNIDRHWRNARTLASHNPVVYKAQALGAYELRGTKLPSLGFF</sequence>
<dbReference type="SUPFAM" id="SSF56645">
    <property type="entry name" value="Acyl-CoA dehydrogenase NM domain-like"/>
    <property type="match status" value="1"/>
</dbReference>
<dbReference type="RefSeq" id="WP_166955186.1">
    <property type="nucleotide sequence ID" value="NZ_JAASQI010000009.1"/>
</dbReference>
<dbReference type="Gene3D" id="1.20.140.10">
    <property type="entry name" value="Butyryl-CoA Dehydrogenase, subunit A, domain 3"/>
    <property type="match status" value="1"/>
</dbReference>
<dbReference type="PIRSF" id="PIRSF016578">
    <property type="entry name" value="HsaA"/>
    <property type="match status" value="1"/>
</dbReference>
<evidence type="ECO:0000256" key="1">
    <source>
        <dbReference type="ARBA" id="ARBA00023002"/>
    </source>
</evidence>
<protein>
    <submittedName>
        <fullName evidence="3">Alkylation response protein AidB-like acyl-CoA dehydrogenase</fullName>
    </submittedName>
</protein>
<dbReference type="EMBL" id="JAASQI010000009">
    <property type="protein sequence ID" value="NIJ59642.1"/>
    <property type="molecule type" value="Genomic_DNA"/>
</dbReference>
<dbReference type="PANTHER" id="PTHR43884">
    <property type="entry name" value="ACYL-COA DEHYDROGENASE"/>
    <property type="match status" value="1"/>
</dbReference>
<dbReference type="InterPro" id="IPR013107">
    <property type="entry name" value="Acyl-CoA_DH_C"/>
</dbReference>
<dbReference type="PANTHER" id="PTHR43884:SF12">
    <property type="entry name" value="ISOVALERYL-COA DEHYDROGENASE, MITOCHONDRIAL-RELATED"/>
    <property type="match status" value="1"/>
</dbReference>
<keyword evidence="1" id="KW-0560">Oxidoreductase</keyword>
<dbReference type="Proteomes" id="UP001429580">
    <property type="component" value="Unassembled WGS sequence"/>
</dbReference>
<name>A0ABX0V355_9HYPH</name>
<feature type="domain" description="Acyl-CoA dehydrogenase C-terminal" evidence="2">
    <location>
        <begin position="242"/>
        <end position="380"/>
    </location>
</feature>
<dbReference type="InterPro" id="IPR037069">
    <property type="entry name" value="AcylCoA_DH/ox_N_sf"/>
</dbReference>
<reference evidence="3 4" key="1">
    <citation type="submission" date="2020-03" db="EMBL/GenBank/DDBJ databases">
        <title>Genomic Encyclopedia of Type Strains, Phase IV (KMG-IV): sequencing the most valuable type-strain genomes for metagenomic binning, comparative biology and taxonomic classification.</title>
        <authorList>
            <person name="Goeker M."/>
        </authorList>
    </citation>
    <scope>NUCLEOTIDE SEQUENCE [LARGE SCALE GENOMIC DNA]</scope>
    <source>
        <strain evidence="3 4">DSM 103870</strain>
    </source>
</reference>
<evidence type="ECO:0000259" key="2">
    <source>
        <dbReference type="Pfam" id="PF08028"/>
    </source>
</evidence>
<dbReference type="Pfam" id="PF08028">
    <property type="entry name" value="Acyl-CoA_dh_2"/>
    <property type="match status" value="1"/>
</dbReference>
<organism evidence="3 4">
    <name type="scientific">Pseudochelatococcus lubricantis</name>
    <dbReference type="NCBI Taxonomy" id="1538102"/>
    <lineage>
        <taxon>Bacteria</taxon>
        <taxon>Pseudomonadati</taxon>
        <taxon>Pseudomonadota</taxon>
        <taxon>Alphaproteobacteria</taxon>
        <taxon>Hyphomicrobiales</taxon>
        <taxon>Chelatococcaceae</taxon>
        <taxon>Pseudochelatococcus</taxon>
    </lineage>
</organism>
<gene>
    <name evidence="3" type="ORF">FHS82_003500</name>
</gene>
<dbReference type="InterPro" id="IPR036250">
    <property type="entry name" value="AcylCo_DH-like_C"/>
</dbReference>
<dbReference type="Gene3D" id="1.10.540.10">
    <property type="entry name" value="Acyl-CoA dehydrogenase/oxidase, N-terminal domain"/>
    <property type="match status" value="1"/>
</dbReference>
<evidence type="ECO:0000313" key="4">
    <source>
        <dbReference type="Proteomes" id="UP001429580"/>
    </source>
</evidence>
<dbReference type="SUPFAM" id="SSF47203">
    <property type="entry name" value="Acyl-CoA dehydrogenase C-terminal domain-like"/>
    <property type="match status" value="1"/>
</dbReference>
<accession>A0ABX0V355</accession>
<dbReference type="Gene3D" id="2.40.110.10">
    <property type="entry name" value="Butyryl-CoA Dehydrogenase, subunit A, domain 2"/>
    <property type="match status" value="1"/>
</dbReference>
<comment type="caution">
    <text evidence="3">The sequence shown here is derived from an EMBL/GenBank/DDBJ whole genome shotgun (WGS) entry which is preliminary data.</text>
</comment>
<proteinExistence type="predicted"/>
<dbReference type="InterPro" id="IPR009100">
    <property type="entry name" value="AcylCoA_DH/oxidase_NM_dom_sf"/>
</dbReference>
<keyword evidence="4" id="KW-1185">Reference proteome</keyword>